<dbReference type="InterPro" id="IPR050994">
    <property type="entry name" value="At_inactive_RLKs"/>
</dbReference>
<keyword evidence="3" id="KW-1185">Reference proteome</keyword>
<organism evidence="2 3">
    <name type="scientific">Buddleja alternifolia</name>
    <dbReference type="NCBI Taxonomy" id="168488"/>
    <lineage>
        <taxon>Eukaryota</taxon>
        <taxon>Viridiplantae</taxon>
        <taxon>Streptophyta</taxon>
        <taxon>Embryophyta</taxon>
        <taxon>Tracheophyta</taxon>
        <taxon>Spermatophyta</taxon>
        <taxon>Magnoliopsida</taxon>
        <taxon>eudicotyledons</taxon>
        <taxon>Gunneridae</taxon>
        <taxon>Pentapetalae</taxon>
        <taxon>asterids</taxon>
        <taxon>lamiids</taxon>
        <taxon>Lamiales</taxon>
        <taxon>Scrophulariaceae</taxon>
        <taxon>Buddlejeae</taxon>
        <taxon>Buddleja</taxon>
    </lineage>
</organism>
<dbReference type="SUPFAM" id="SSF56112">
    <property type="entry name" value="Protein kinase-like (PK-like)"/>
    <property type="match status" value="1"/>
</dbReference>
<protein>
    <recommendedName>
        <fullName evidence="1">Protein kinase domain-containing protein</fullName>
    </recommendedName>
</protein>
<dbReference type="PANTHER" id="PTHR48010">
    <property type="entry name" value="OS05G0588300 PROTEIN"/>
    <property type="match status" value="1"/>
</dbReference>
<dbReference type="Proteomes" id="UP000826271">
    <property type="component" value="Unassembled WGS sequence"/>
</dbReference>
<dbReference type="PANTHER" id="PTHR48010:SF58">
    <property type="entry name" value="RECEPTOR PROTEIN KINASE-LIKE PROTEIN ZAR1"/>
    <property type="match status" value="1"/>
</dbReference>
<evidence type="ECO:0000313" key="2">
    <source>
        <dbReference type="EMBL" id="KAG8381187.1"/>
    </source>
</evidence>
<dbReference type="SMART" id="SM00220">
    <property type="entry name" value="S_TKc"/>
    <property type="match status" value="1"/>
</dbReference>
<dbReference type="EMBL" id="WHWC01000006">
    <property type="protein sequence ID" value="KAG8381187.1"/>
    <property type="molecule type" value="Genomic_DNA"/>
</dbReference>
<dbReference type="InterPro" id="IPR000719">
    <property type="entry name" value="Prot_kinase_dom"/>
</dbReference>
<accession>A0AAV6XLP7</accession>
<dbReference type="Gene3D" id="3.30.200.20">
    <property type="entry name" value="Phosphorylase Kinase, domain 1"/>
    <property type="match status" value="1"/>
</dbReference>
<reference evidence="2" key="1">
    <citation type="submission" date="2019-10" db="EMBL/GenBank/DDBJ databases">
        <authorList>
            <person name="Zhang R."/>
            <person name="Pan Y."/>
            <person name="Wang J."/>
            <person name="Ma R."/>
            <person name="Yu S."/>
        </authorList>
    </citation>
    <scope>NUCLEOTIDE SEQUENCE</scope>
    <source>
        <strain evidence="2">LA-IB0</strain>
        <tissue evidence="2">Leaf</tissue>
    </source>
</reference>
<dbReference type="InterPro" id="IPR011009">
    <property type="entry name" value="Kinase-like_dom_sf"/>
</dbReference>
<feature type="domain" description="Protein kinase" evidence="1">
    <location>
        <begin position="75"/>
        <end position="389"/>
    </location>
</feature>
<dbReference type="GO" id="GO:0004672">
    <property type="term" value="F:protein kinase activity"/>
    <property type="evidence" value="ECO:0007669"/>
    <property type="project" value="InterPro"/>
</dbReference>
<dbReference type="GO" id="GO:0005524">
    <property type="term" value="F:ATP binding"/>
    <property type="evidence" value="ECO:0007669"/>
    <property type="project" value="InterPro"/>
</dbReference>
<dbReference type="Gene3D" id="1.10.510.10">
    <property type="entry name" value="Transferase(Phosphotransferase) domain 1"/>
    <property type="match status" value="1"/>
</dbReference>
<gene>
    <name evidence="2" type="ORF">BUALT_Bualt06G0096200</name>
</gene>
<comment type="caution">
    <text evidence="2">The sequence shown here is derived from an EMBL/GenBank/DDBJ whole genome shotgun (WGS) entry which is preliminary data.</text>
</comment>
<dbReference type="InterPro" id="IPR001245">
    <property type="entry name" value="Ser-Thr/Tyr_kinase_cat_dom"/>
</dbReference>
<evidence type="ECO:0000313" key="3">
    <source>
        <dbReference type="Proteomes" id="UP000826271"/>
    </source>
</evidence>
<evidence type="ECO:0000259" key="1">
    <source>
        <dbReference type="PROSITE" id="PS50011"/>
    </source>
</evidence>
<name>A0AAV6XLP7_9LAMI</name>
<dbReference type="AlphaFoldDB" id="A0AAV6XLP7"/>
<proteinExistence type="predicted"/>
<dbReference type="PROSITE" id="PS50011">
    <property type="entry name" value="PROTEIN_KINASE_DOM"/>
    <property type="match status" value="1"/>
</dbReference>
<sequence length="389" mass="44961">MSRIYDNWERLVAAVLKREELWQLFHQNSRNTSFSSVSSDFTLSFRSSDVNLEESREKSIQKPVSLNGVRLTGTWNFIEELGKGTFGTTMLTELKKAVKVSDQEFLAKGTKVVIKLMNHARVTREEFKQKIEVLGNCSRHENVATPKAYYFSNEPNTTFVIYDYDSRGSVSDMLHNILVKRPERQDALGYHAQTYDFKNASQENKSSQENDIYNFGILLLELITGKSPMEANGFEKDLVLETWVRSIKPKEWTSKLFDQSLRKPIRDKRDVIEMIRTEIPDVDLIFDDPAMDWEILRAIVRPHFPVHDWMEMVEMLGIAMKCLTGFPEQTPKISYVVLMLEKYDLKYDSEYLMNLVEAEDGWLVVEGCARWLLAFTGWKLAGSCGGDLK</sequence>
<dbReference type="Pfam" id="PF07714">
    <property type="entry name" value="PK_Tyr_Ser-Thr"/>
    <property type="match status" value="1"/>
</dbReference>